<evidence type="ECO:0000313" key="2">
    <source>
        <dbReference type="EMBL" id="GBO00547.1"/>
    </source>
</evidence>
<organism evidence="2 3">
    <name type="scientific">Araneus ventricosus</name>
    <name type="common">Orbweaver spider</name>
    <name type="synonym">Epeira ventricosa</name>
    <dbReference type="NCBI Taxonomy" id="182803"/>
    <lineage>
        <taxon>Eukaryota</taxon>
        <taxon>Metazoa</taxon>
        <taxon>Ecdysozoa</taxon>
        <taxon>Arthropoda</taxon>
        <taxon>Chelicerata</taxon>
        <taxon>Arachnida</taxon>
        <taxon>Araneae</taxon>
        <taxon>Araneomorphae</taxon>
        <taxon>Entelegynae</taxon>
        <taxon>Araneoidea</taxon>
        <taxon>Araneidae</taxon>
        <taxon>Araneus</taxon>
    </lineage>
</organism>
<sequence length="91" mass="9536">MAAAAIASSTESKLLVANHLAMARSLPKEARTITGEGTQATPLLHPQGKRLPAYLSSSNSYPCTLAVHLPPREPLRGKHKKPSTRPAAASG</sequence>
<name>A0A4Y2TMA1_ARAVE</name>
<keyword evidence="3" id="KW-1185">Reference proteome</keyword>
<comment type="caution">
    <text evidence="2">The sequence shown here is derived from an EMBL/GenBank/DDBJ whole genome shotgun (WGS) entry which is preliminary data.</text>
</comment>
<feature type="region of interest" description="Disordered" evidence="1">
    <location>
        <begin position="67"/>
        <end position="91"/>
    </location>
</feature>
<gene>
    <name evidence="2" type="ORF">AVEN_210134_1</name>
</gene>
<protein>
    <submittedName>
        <fullName evidence="2">Uncharacterized protein</fullName>
    </submittedName>
</protein>
<accession>A0A4Y2TMA1</accession>
<reference evidence="2 3" key="1">
    <citation type="journal article" date="2019" name="Sci. Rep.">
        <title>Orb-weaving spider Araneus ventricosus genome elucidates the spidroin gene catalogue.</title>
        <authorList>
            <person name="Kono N."/>
            <person name="Nakamura H."/>
            <person name="Ohtoshi R."/>
            <person name="Moran D.A.P."/>
            <person name="Shinohara A."/>
            <person name="Yoshida Y."/>
            <person name="Fujiwara M."/>
            <person name="Mori M."/>
            <person name="Tomita M."/>
            <person name="Arakawa K."/>
        </authorList>
    </citation>
    <scope>NUCLEOTIDE SEQUENCE [LARGE SCALE GENOMIC DNA]</scope>
</reference>
<proteinExistence type="predicted"/>
<evidence type="ECO:0000256" key="1">
    <source>
        <dbReference type="SAM" id="MobiDB-lite"/>
    </source>
</evidence>
<dbReference type="Proteomes" id="UP000499080">
    <property type="component" value="Unassembled WGS sequence"/>
</dbReference>
<dbReference type="EMBL" id="BGPR01029018">
    <property type="protein sequence ID" value="GBO00547.1"/>
    <property type="molecule type" value="Genomic_DNA"/>
</dbReference>
<evidence type="ECO:0000313" key="3">
    <source>
        <dbReference type="Proteomes" id="UP000499080"/>
    </source>
</evidence>
<dbReference type="AlphaFoldDB" id="A0A4Y2TMA1"/>